<evidence type="ECO:0000256" key="3">
    <source>
        <dbReference type="ARBA" id="ARBA00023180"/>
    </source>
</evidence>
<evidence type="ECO:0000256" key="2">
    <source>
        <dbReference type="ARBA" id="ARBA00023157"/>
    </source>
</evidence>
<dbReference type="AlphaFoldDB" id="A0AA88PM85"/>
<proteinExistence type="inferred from homology"/>
<dbReference type="Proteomes" id="UP001187343">
    <property type="component" value="Unassembled WGS sequence"/>
</dbReference>
<dbReference type="InterPro" id="IPR036116">
    <property type="entry name" value="FN3_sf"/>
</dbReference>
<keyword evidence="7" id="KW-1185">Reference proteome</keyword>
<reference evidence="6" key="1">
    <citation type="submission" date="2023-08" db="EMBL/GenBank/DDBJ databases">
        <title>Chromosome-level Genome Assembly of mud carp (Cirrhinus molitorella).</title>
        <authorList>
            <person name="Liu H."/>
        </authorList>
    </citation>
    <scope>NUCLEOTIDE SEQUENCE</scope>
    <source>
        <strain evidence="6">Prfri</strain>
        <tissue evidence="6">Muscle</tissue>
    </source>
</reference>
<dbReference type="InterPro" id="IPR015528">
    <property type="entry name" value="IL-12_beta"/>
</dbReference>
<dbReference type="GO" id="GO:0005125">
    <property type="term" value="F:cytokine activity"/>
    <property type="evidence" value="ECO:0007669"/>
    <property type="project" value="UniProtKB-KW"/>
</dbReference>
<keyword evidence="4" id="KW-0202">Cytokine</keyword>
<feature type="domain" description="Ig-like" evidence="5">
    <location>
        <begin position="32"/>
        <end position="92"/>
    </location>
</feature>
<evidence type="ECO:0000313" key="7">
    <source>
        <dbReference type="Proteomes" id="UP001187343"/>
    </source>
</evidence>
<organism evidence="6 7">
    <name type="scientific">Cirrhinus molitorella</name>
    <name type="common">mud carp</name>
    <dbReference type="NCBI Taxonomy" id="172907"/>
    <lineage>
        <taxon>Eukaryota</taxon>
        <taxon>Metazoa</taxon>
        <taxon>Chordata</taxon>
        <taxon>Craniata</taxon>
        <taxon>Vertebrata</taxon>
        <taxon>Euteleostomi</taxon>
        <taxon>Actinopterygii</taxon>
        <taxon>Neopterygii</taxon>
        <taxon>Teleostei</taxon>
        <taxon>Ostariophysi</taxon>
        <taxon>Cypriniformes</taxon>
        <taxon>Cyprinidae</taxon>
        <taxon>Labeoninae</taxon>
        <taxon>Labeonini</taxon>
        <taxon>Cirrhinus</taxon>
    </lineage>
</organism>
<gene>
    <name evidence="4" type="primary">IL12B</name>
    <name evidence="6" type="ORF">Q8A67_013756</name>
</gene>
<feature type="signal peptide" evidence="4">
    <location>
        <begin position="1"/>
        <end position="17"/>
    </location>
</feature>
<accession>A0AA88PM85</accession>
<name>A0AA88PM85_9TELE</name>
<dbReference type="Gene3D" id="2.60.40.10">
    <property type="entry name" value="Immunoglobulins"/>
    <property type="match status" value="2"/>
</dbReference>
<dbReference type="EMBL" id="JAUYZG010000013">
    <property type="protein sequence ID" value="KAK2891113.1"/>
    <property type="molecule type" value="Genomic_DNA"/>
</dbReference>
<dbReference type="PANTHER" id="PTHR48485">
    <property type="entry name" value="INTERLEUKIN-12 SUBUNIT BETA-RELATED"/>
    <property type="match status" value="1"/>
</dbReference>
<comment type="subunit">
    <text evidence="4">Heterodimer with IL12A; disulfide-linked. The heterodimer is known as interleukin IL-12.</text>
</comment>
<dbReference type="InterPro" id="IPR013783">
    <property type="entry name" value="Ig-like_fold"/>
</dbReference>
<comment type="subcellular location">
    <subcellularLocation>
        <location evidence="4">Secreted</location>
    </subcellularLocation>
</comment>
<evidence type="ECO:0000256" key="4">
    <source>
        <dbReference type="RuleBase" id="RU281113"/>
    </source>
</evidence>
<evidence type="ECO:0000259" key="5">
    <source>
        <dbReference type="PROSITE" id="PS50835"/>
    </source>
</evidence>
<evidence type="ECO:0000256" key="1">
    <source>
        <dbReference type="ARBA" id="ARBA00022729"/>
    </source>
</evidence>
<sequence length="378" mass="42676">MMFFLLLSALLFLRSSADGSIKTAENYWILKPNVLVVNVDTSEDVNMVPLVCGEAYEGQHITWTRNNAENLEAQGNRIVVTVEAWKGGNYSCLDSKGSYLNHTLVLAHWTFRKIIKNTPEKGYIDCSTNNYGGSFKCNWTWGENRNGHVAHIEVTRPHGGSNISCSLDSEGKSILCLDHDYCPYAEEVERVNLTIYFRSSFVVESYNAKFYIMNIVRPDKVPISRFNKTSVEVRYPQTWSTPSSYFPLMFQVKEIRCRKCKKCDCSKPSSQEISFTQIHQLPVTKGMKMCVRARDELCNSSWSEWNLYNTVGIVNAESSALTPYHSTYPPPLSSSLPFSLQHRVLCPHDATALANPLSAAHMLIESTCESRNRCSAGV</sequence>
<dbReference type="PROSITE" id="PS50835">
    <property type="entry name" value="IG_LIKE"/>
    <property type="match status" value="1"/>
</dbReference>
<dbReference type="InterPro" id="IPR019482">
    <property type="entry name" value="IL-12_beta_cen-dom"/>
</dbReference>
<dbReference type="PANTHER" id="PTHR48485:SF4">
    <property type="entry name" value="INTERLEUKIN-12 SUBUNIT BETA"/>
    <property type="match status" value="1"/>
</dbReference>
<keyword evidence="2" id="KW-1015">Disulfide bond</keyword>
<keyword evidence="4" id="KW-0393">Immunoglobulin domain</keyword>
<comment type="similarity">
    <text evidence="4">Belongs to the IL-12B family.</text>
</comment>
<dbReference type="Pfam" id="PF10420">
    <property type="entry name" value="IL12p40_C"/>
    <property type="match status" value="1"/>
</dbReference>
<dbReference type="InterPro" id="IPR007110">
    <property type="entry name" value="Ig-like_dom"/>
</dbReference>
<comment type="caution">
    <text evidence="6">The sequence shown here is derived from an EMBL/GenBank/DDBJ whole genome shotgun (WGS) entry which is preliminary data.</text>
</comment>
<protein>
    <recommendedName>
        <fullName evidence="4">Interleukin-12 subunit beta</fullName>
        <shortName evidence="4">IL-12B</shortName>
    </recommendedName>
    <alternativeName>
        <fullName evidence="4">Cytotoxic lymphocyte maturation factor 40 kDa subunit</fullName>
    </alternativeName>
    <alternativeName>
        <fullName evidence="4">IL-12 subunit p40</fullName>
    </alternativeName>
</protein>
<dbReference type="SUPFAM" id="SSF49265">
    <property type="entry name" value="Fibronectin type III"/>
    <property type="match status" value="1"/>
</dbReference>
<keyword evidence="1 4" id="KW-0732">Signal</keyword>
<dbReference type="InterPro" id="IPR050676">
    <property type="entry name" value="IL-12"/>
</dbReference>
<dbReference type="GO" id="GO:0005615">
    <property type="term" value="C:extracellular space"/>
    <property type="evidence" value="ECO:0007669"/>
    <property type="project" value="UniProtKB-KW"/>
</dbReference>
<keyword evidence="3 4" id="KW-0325">Glycoprotein</keyword>
<evidence type="ECO:0000313" key="6">
    <source>
        <dbReference type="EMBL" id="KAK2891113.1"/>
    </source>
</evidence>
<dbReference type="PRINTS" id="PR01928">
    <property type="entry name" value="INTRLEUKN12B"/>
</dbReference>
<keyword evidence="4" id="KW-0964">Secreted</keyword>
<feature type="chain" id="PRO_5041518468" description="Interleukin-12 subunit beta" evidence="4">
    <location>
        <begin position="18"/>
        <end position="378"/>
    </location>
</feature>
<dbReference type="GO" id="GO:0004896">
    <property type="term" value="F:cytokine receptor activity"/>
    <property type="evidence" value="ECO:0007669"/>
    <property type="project" value="UniProtKB-UniRule"/>
</dbReference>